<evidence type="ECO:0000313" key="2">
    <source>
        <dbReference type="EMBL" id="NIZ60127.1"/>
    </source>
</evidence>
<sequence>MINRAPVALPQSFWLHLVLPRAVILLALVTISSTVRVPVGFLYVLLVADILFFIRQFLRFQANADNHLQSMGGMTLIWAGYLVTLVAGFASISLWWGAFLFSSQPETPELFTDQMDRLHAAEYELSLSDDLLSLTFNGTITFGLTKRATELIAENPQLVGVRLTSNGGHIYEARGFANLIREHGLNTMVRGDCSSACTLVFVAGAHRSMTPDARLGFHSYALEFGSTLPNLDLEKEQNKDRDFFRGQGINEAFLIQMFDEPNTELWYPSREEALKAGLLTQ</sequence>
<dbReference type="Proteomes" id="UP001429564">
    <property type="component" value="Unassembled WGS sequence"/>
</dbReference>
<proteinExistence type="predicted"/>
<reference evidence="2 3" key="1">
    <citation type="submission" date="2018-05" db="EMBL/GenBank/DDBJ databases">
        <authorList>
            <person name="Zhang Y.-J."/>
        </authorList>
    </citation>
    <scope>NUCLEOTIDE SEQUENCE [LARGE SCALE GENOMIC DNA]</scope>
    <source>
        <strain evidence="2 3">CY04</strain>
    </source>
</reference>
<organism evidence="2 3">
    <name type="scientific">Parasedimentitalea denitrificans</name>
    <dbReference type="NCBI Taxonomy" id="2211118"/>
    <lineage>
        <taxon>Bacteria</taxon>
        <taxon>Pseudomonadati</taxon>
        <taxon>Pseudomonadota</taxon>
        <taxon>Alphaproteobacteria</taxon>
        <taxon>Rhodobacterales</taxon>
        <taxon>Paracoccaceae</taxon>
        <taxon>Parasedimentitalea</taxon>
    </lineage>
</organism>
<dbReference type="Gene3D" id="3.90.226.10">
    <property type="entry name" value="2-enoyl-CoA Hydratase, Chain A, domain 1"/>
    <property type="match status" value="1"/>
</dbReference>
<evidence type="ECO:0000256" key="1">
    <source>
        <dbReference type="SAM" id="Phobius"/>
    </source>
</evidence>
<protein>
    <recommendedName>
        <fullName evidence="4">Clp protease</fullName>
    </recommendedName>
</protein>
<keyword evidence="1" id="KW-1133">Transmembrane helix</keyword>
<keyword evidence="1" id="KW-0812">Transmembrane</keyword>
<keyword evidence="3" id="KW-1185">Reference proteome</keyword>
<dbReference type="SUPFAM" id="SSF52096">
    <property type="entry name" value="ClpP/crotonase"/>
    <property type="match status" value="1"/>
</dbReference>
<evidence type="ECO:0008006" key="4">
    <source>
        <dbReference type="Google" id="ProtNLM"/>
    </source>
</evidence>
<gene>
    <name evidence="2" type="ORF">DL239_03945</name>
</gene>
<accession>A0ABX0W3Q3</accession>
<dbReference type="InterPro" id="IPR029045">
    <property type="entry name" value="ClpP/crotonase-like_dom_sf"/>
</dbReference>
<feature type="transmembrane region" description="Helical" evidence="1">
    <location>
        <begin position="12"/>
        <end position="31"/>
    </location>
</feature>
<keyword evidence="1" id="KW-0472">Membrane</keyword>
<evidence type="ECO:0000313" key="3">
    <source>
        <dbReference type="Proteomes" id="UP001429564"/>
    </source>
</evidence>
<feature type="transmembrane region" description="Helical" evidence="1">
    <location>
        <begin position="37"/>
        <end position="54"/>
    </location>
</feature>
<feature type="transmembrane region" description="Helical" evidence="1">
    <location>
        <begin position="75"/>
        <end position="98"/>
    </location>
</feature>
<dbReference type="RefSeq" id="WP_167682516.1">
    <property type="nucleotide sequence ID" value="NZ_QHLQ01000002.1"/>
</dbReference>
<name>A0ABX0W3Q3_9RHOB</name>
<dbReference type="EMBL" id="QHLQ01000002">
    <property type="protein sequence ID" value="NIZ60127.1"/>
    <property type="molecule type" value="Genomic_DNA"/>
</dbReference>
<comment type="caution">
    <text evidence="2">The sequence shown here is derived from an EMBL/GenBank/DDBJ whole genome shotgun (WGS) entry which is preliminary data.</text>
</comment>